<dbReference type="Proteomes" id="UP000053257">
    <property type="component" value="Unassembled WGS sequence"/>
</dbReference>
<organism evidence="2 3">
    <name type="scientific">Phlebiopsis gigantea (strain 11061_1 CR5-6)</name>
    <name type="common">White-rot fungus</name>
    <name type="synonym">Peniophora gigantea</name>
    <dbReference type="NCBI Taxonomy" id="745531"/>
    <lineage>
        <taxon>Eukaryota</taxon>
        <taxon>Fungi</taxon>
        <taxon>Dikarya</taxon>
        <taxon>Basidiomycota</taxon>
        <taxon>Agaricomycotina</taxon>
        <taxon>Agaricomycetes</taxon>
        <taxon>Polyporales</taxon>
        <taxon>Phanerochaetaceae</taxon>
        <taxon>Phlebiopsis</taxon>
    </lineage>
</organism>
<dbReference type="Pfam" id="PF07956">
    <property type="entry name" value="DUF1690"/>
    <property type="match status" value="1"/>
</dbReference>
<evidence type="ECO:0000313" key="2">
    <source>
        <dbReference type="EMBL" id="KIP02656.1"/>
    </source>
</evidence>
<proteinExistence type="predicted"/>
<dbReference type="EMBL" id="KN840661">
    <property type="protein sequence ID" value="KIP02656.1"/>
    <property type="molecule type" value="Genomic_DNA"/>
</dbReference>
<gene>
    <name evidence="2" type="ORF">PHLGIDRAFT_111836</name>
</gene>
<feature type="coiled-coil region" evidence="1">
    <location>
        <begin position="54"/>
        <end position="81"/>
    </location>
</feature>
<dbReference type="HOGENOM" id="CLU_093897_1_0_1"/>
<sequence>MGASQSTPDSDDKVFHSETPIQFSEDVVNSLVDGTAAAPALSAGRQSTLDAQIRSRIEAELAHLRQEEEDVRGEIERALEKENLDRERAMAGEEEQAQDGAGGVKSSAALMGDLEELRTKVDRFHTRRALSEFPEVAEKAEAVVTCYRSHPSTSLDCYREVTEFKNAVSKVEQHYIDSLRA</sequence>
<evidence type="ECO:0000313" key="3">
    <source>
        <dbReference type="Proteomes" id="UP000053257"/>
    </source>
</evidence>
<dbReference type="OrthoDB" id="5544375at2759"/>
<keyword evidence="1" id="KW-0175">Coiled coil</keyword>
<name>A0A0C3RRF3_PHLG1</name>
<evidence type="ECO:0000256" key="1">
    <source>
        <dbReference type="SAM" id="Coils"/>
    </source>
</evidence>
<dbReference type="InterPro" id="IPR012471">
    <property type="entry name" value="DUF1690"/>
</dbReference>
<evidence type="ECO:0008006" key="4">
    <source>
        <dbReference type="Google" id="ProtNLM"/>
    </source>
</evidence>
<protein>
    <recommendedName>
        <fullName evidence="4">DUF1690 domain-containing protein</fullName>
    </recommendedName>
</protein>
<reference evidence="2 3" key="1">
    <citation type="journal article" date="2014" name="PLoS Genet.">
        <title>Analysis of the Phlebiopsis gigantea genome, transcriptome and secretome provides insight into its pioneer colonization strategies of wood.</title>
        <authorList>
            <person name="Hori C."/>
            <person name="Ishida T."/>
            <person name="Igarashi K."/>
            <person name="Samejima M."/>
            <person name="Suzuki H."/>
            <person name="Master E."/>
            <person name="Ferreira P."/>
            <person name="Ruiz-Duenas F.J."/>
            <person name="Held B."/>
            <person name="Canessa P."/>
            <person name="Larrondo L.F."/>
            <person name="Schmoll M."/>
            <person name="Druzhinina I.S."/>
            <person name="Kubicek C.P."/>
            <person name="Gaskell J.A."/>
            <person name="Kersten P."/>
            <person name="St John F."/>
            <person name="Glasner J."/>
            <person name="Sabat G."/>
            <person name="Splinter BonDurant S."/>
            <person name="Syed K."/>
            <person name="Yadav J."/>
            <person name="Mgbeahuruike A.C."/>
            <person name="Kovalchuk A."/>
            <person name="Asiegbu F.O."/>
            <person name="Lackner G."/>
            <person name="Hoffmeister D."/>
            <person name="Rencoret J."/>
            <person name="Gutierrez A."/>
            <person name="Sun H."/>
            <person name="Lindquist E."/>
            <person name="Barry K."/>
            <person name="Riley R."/>
            <person name="Grigoriev I.V."/>
            <person name="Henrissat B."/>
            <person name="Kues U."/>
            <person name="Berka R.M."/>
            <person name="Martinez A.T."/>
            <person name="Covert S.F."/>
            <person name="Blanchette R.A."/>
            <person name="Cullen D."/>
        </authorList>
    </citation>
    <scope>NUCLEOTIDE SEQUENCE [LARGE SCALE GENOMIC DNA]</scope>
    <source>
        <strain evidence="2 3">11061_1 CR5-6</strain>
    </source>
</reference>
<dbReference type="AlphaFoldDB" id="A0A0C3RRF3"/>
<accession>A0A0C3RRF3</accession>
<keyword evidence="3" id="KW-1185">Reference proteome</keyword>